<sequence length="165" mass="18488">MTEERDEKAGDCFSDDRKRCAWITPKSEPQQRGNTCRHLPSSSPPPERHESFRRNLAGKHMQLPIVFTGLNFSKPPESPGTTTTKETSSDYVGRSQTTEHKAEPSNVSDLNRKPFKTTTPVPANITRVKSESPESTKPAISCCGNHYMPESKPEPRETFTGTRNQ</sequence>
<comment type="caution">
    <text evidence="2">The sequence shown here is derived from an EMBL/GenBank/DDBJ whole genome shotgun (WGS) entry which is preliminary data.</text>
</comment>
<protein>
    <submittedName>
        <fullName evidence="2">Uncharacterized protein</fullName>
    </submittedName>
</protein>
<feature type="region of interest" description="Disordered" evidence="1">
    <location>
        <begin position="24"/>
        <end position="57"/>
    </location>
</feature>
<organism evidence="2">
    <name type="scientific">Brassica cretica</name>
    <name type="common">Mustard</name>
    <dbReference type="NCBI Taxonomy" id="69181"/>
    <lineage>
        <taxon>Eukaryota</taxon>
        <taxon>Viridiplantae</taxon>
        <taxon>Streptophyta</taxon>
        <taxon>Embryophyta</taxon>
        <taxon>Tracheophyta</taxon>
        <taxon>Spermatophyta</taxon>
        <taxon>Magnoliopsida</taxon>
        <taxon>eudicotyledons</taxon>
        <taxon>Gunneridae</taxon>
        <taxon>Pentapetalae</taxon>
        <taxon>rosids</taxon>
        <taxon>malvids</taxon>
        <taxon>Brassicales</taxon>
        <taxon>Brassicaceae</taxon>
        <taxon>Brassiceae</taxon>
        <taxon>Brassica</taxon>
    </lineage>
</organism>
<feature type="compositionally biased region" description="Polar residues" evidence="1">
    <location>
        <begin position="79"/>
        <end position="96"/>
    </location>
</feature>
<dbReference type="AlphaFoldDB" id="A0A8S9LZV2"/>
<proteinExistence type="predicted"/>
<gene>
    <name evidence="2" type="ORF">F2Q70_00013460</name>
</gene>
<dbReference type="EMBL" id="QGKY02000089">
    <property type="protein sequence ID" value="KAF2612995.1"/>
    <property type="molecule type" value="Genomic_DNA"/>
</dbReference>
<evidence type="ECO:0000313" key="2">
    <source>
        <dbReference type="EMBL" id="KAF2612995.1"/>
    </source>
</evidence>
<name>A0A8S9LZV2_BRACR</name>
<feature type="region of interest" description="Disordered" evidence="1">
    <location>
        <begin position="69"/>
        <end position="165"/>
    </location>
</feature>
<evidence type="ECO:0000256" key="1">
    <source>
        <dbReference type="SAM" id="MobiDB-lite"/>
    </source>
</evidence>
<reference evidence="2" key="1">
    <citation type="submission" date="2019-12" db="EMBL/GenBank/DDBJ databases">
        <title>Genome sequencing and annotation of Brassica cretica.</title>
        <authorList>
            <person name="Studholme D.J."/>
            <person name="Sarris P.F."/>
        </authorList>
    </citation>
    <scope>NUCLEOTIDE SEQUENCE</scope>
    <source>
        <strain evidence="2">PFS-102/07</strain>
        <tissue evidence="2">Leaf</tissue>
    </source>
</reference>
<accession>A0A8S9LZV2</accession>